<dbReference type="Gene3D" id="1.25.40.660">
    <property type="entry name" value="Vacuolar protein sorting-associated protein 35, helical subcomplex Vps35-C"/>
    <property type="match status" value="1"/>
</dbReference>
<gene>
    <name evidence="6" type="ORF">SARC_14393</name>
</gene>
<name>A0A0L0F8K6_9EUKA</name>
<evidence type="ECO:0000256" key="3">
    <source>
        <dbReference type="ARBA" id="ARBA00022448"/>
    </source>
</evidence>
<dbReference type="PANTHER" id="PTHR11099">
    <property type="entry name" value="VACUOLAR SORTING PROTEIN 35"/>
    <property type="match status" value="1"/>
</dbReference>
<dbReference type="GeneID" id="25914897"/>
<evidence type="ECO:0000256" key="4">
    <source>
        <dbReference type="ARBA" id="ARBA00022927"/>
    </source>
</evidence>
<dbReference type="InterPro" id="IPR005378">
    <property type="entry name" value="Vps35"/>
</dbReference>
<proteinExistence type="inferred from homology"/>
<comment type="similarity">
    <text evidence="2">Belongs to the VPS35 family.</text>
</comment>
<feature type="non-terminal residue" evidence="6">
    <location>
        <position position="1"/>
    </location>
</feature>
<organism evidence="6 7">
    <name type="scientific">Sphaeroforma arctica JP610</name>
    <dbReference type="NCBI Taxonomy" id="667725"/>
    <lineage>
        <taxon>Eukaryota</taxon>
        <taxon>Ichthyosporea</taxon>
        <taxon>Ichthyophonida</taxon>
        <taxon>Sphaeroforma</taxon>
    </lineage>
</organism>
<sequence length="67" mass="7639">DDKWSKKVQKLFQYAHQTITALANAGHESLSLSLALQCSTMADQLNLETIAYEFSTKVRDNYLLLYV</sequence>
<dbReference type="EMBL" id="KQ246165">
    <property type="protein sequence ID" value="KNC73047.1"/>
    <property type="molecule type" value="Genomic_DNA"/>
</dbReference>
<keyword evidence="7" id="KW-1185">Reference proteome</keyword>
<dbReference type="Pfam" id="PF03635">
    <property type="entry name" value="Vps35"/>
    <property type="match status" value="1"/>
</dbReference>
<dbReference type="STRING" id="667725.A0A0L0F8K6"/>
<evidence type="ECO:0000313" key="6">
    <source>
        <dbReference type="EMBL" id="KNC73047.1"/>
    </source>
</evidence>
<dbReference type="RefSeq" id="XP_014146949.1">
    <property type="nucleotide sequence ID" value="XM_014291474.1"/>
</dbReference>
<accession>A0A0L0F8K6</accession>
<dbReference type="Proteomes" id="UP000054560">
    <property type="component" value="Unassembled WGS sequence"/>
</dbReference>
<dbReference type="PANTHER" id="PTHR11099:SF0">
    <property type="entry name" value="VACUOLAR PROTEIN SORTING-ASSOCIATED PROTEIN 35"/>
    <property type="match status" value="1"/>
</dbReference>
<dbReference type="GO" id="GO:0005829">
    <property type="term" value="C:cytosol"/>
    <property type="evidence" value="ECO:0007669"/>
    <property type="project" value="GOC"/>
</dbReference>
<keyword evidence="5" id="KW-0472">Membrane</keyword>
<keyword evidence="4" id="KW-0653">Protein transport</keyword>
<protein>
    <submittedName>
        <fullName evidence="6">Uncharacterized protein</fullName>
    </submittedName>
</protein>
<evidence type="ECO:0000256" key="2">
    <source>
        <dbReference type="ARBA" id="ARBA00006536"/>
    </source>
</evidence>
<evidence type="ECO:0000256" key="5">
    <source>
        <dbReference type="ARBA" id="ARBA00023136"/>
    </source>
</evidence>
<dbReference type="GO" id="GO:0005770">
    <property type="term" value="C:late endosome"/>
    <property type="evidence" value="ECO:0007669"/>
    <property type="project" value="TreeGrafter"/>
</dbReference>
<dbReference type="OrthoDB" id="10258141at2759"/>
<dbReference type="GO" id="GO:0030906">
    <property type="term" value="C:retromer, cargo-selective complex"/>
    <property type="evidence" value="ECO:0007669"/>
    <property type="project" value="InterPro"/>
</dbReference>
<keyword evidence="3" id="KW-0813">Transport</keyword>
<evidence type="ECO:0000256" key="1">
    <source>
        <dbReference type="ARBA" id="ARBA00004170"/>
    </source>
</evidence>
<dbReference type="InterPro" id="IPR042491">
    <property type="entry name" value="Vps35_C"/>
</dbReference>
<dbReference type="AlphaFoldDB" id="A0A0L0F8K6"/>
<reference evidence="6 7" key="1">
    <citation type="submission" date="2011-02" db="EMBL/GenBank/DDBJ databases">
        <title>The Genome Sequence of Sphaeroforma arctica JP610.</title>
        <authorList>
            <consortium name="The Broad Institute Genome Sequencing Platform"/>
            <person name="Russ C."/>
            <person name="Cuomo C."/>
            <person name="Young S.K."/>
            <person name="Zeng Q."/>
            <person name="Gargeya S."/>
            <person name="Alvarado L."/>
            <person name="Berlin A."/>
            <person name="Chapman S.B."/>
            <person name="Chen Z."/>
            <person name="Freedman E."/>
            <person name="Gellesch M."/>
            <person name="Goldberg J."/>
            <person name="Griggs A."/>
            <person name="Gujja S."/>
            <person name="Heilman E."/>
            <person name="Heiman D."/>
            <person name="Howarth C."/>
            <person name="Mehta T."/>
            <person name="Neiman D."/>
            <person name="Pearson M."/>
            <person name="Roberts A."/>
            <person name="Saif S."/>
            <person name="Shea T."/>
            <person name="Shenoy N."/>
            <person name="Sisk P."/>
            <person name="Stolte C."/>
            <person name="Sykes S."/>
            <person name="White J."/>
            <person name="Yandava C."/>
            <person name="Burger G."/>
            <person name="Gray M.W."/>
            <person name="Holland P.W.H."/>
            <person name="King N."/>
            <person name="Lang F.B.F."/>
            <person name="Roger A.J."/>
            <person name="Ruiz-Trillo I."/>
            <person name="Haas B."/>
            <person name="Nusbaum C."/>
            <person name="Birren B."/>
        </authorList>
    </citation>
    <scope>NUCLEOTIDE SEQUENCE [LARGE SCALE GENOMIC DNA]</scope>
    <source>
        <strain evidence="6 7">JP610</strain>
    </source>
</reference>
<dbReference type="GO" id="GO:0042147">
    <property type="term" value="P:retrograde transport, endosome to Golgi"/>
    <property type="evidence" value="ECO:0007669"/>
    <property type="project" value="InterPro"/>
</dbReference>
<dbReference type="GO" id="GO:0006886">
    <property type="term" value="P:intracellular protein transport"/>
    <property type="evidence" value="ECO:0007669"/>
    <property type="project" value="TreeGrafter"/>
</dbReference>
<evidence type="ECO:0000313" key="7">
    <source>
        <dbReference type="Proteomes" id="UP000054560"/>
    </source>
</evidence>
<comment type="subcellular location">
    <subcellularLocation>
        <location evidence="1">Membrane</location>
        <topology evidence="1">Peripheral membrane protein</topology>
    </subcellularLocation>
</comment>